<protein>
    <recommendedName>
        <fullName evidence="3">Cyclin N-terminal domain-containing protein</fullName>
    </recommendedName>
</protein>
<dbReference type="GO" id="GO:0016538">
    <property type="term" value="F:cyclin-dependent protein serine/threonine kinase regulator activity"/>
    <property type="evidence" value="ECO:0007669"/>
    <property type="project" value="TreeGrafter"/>
</dbReference>
<proteinExistence type="predicted"/>
<reference evidence="1 2" key="1">
    <citation type="journal article" date="2016" name="Mol. Biol. Evol.">
        <title>Comparative Genomics of Early-Diverging Mushroom-Forming Fungi Provides Insights into the Origins of Lignocellulose Decay Capabilities.</title>
        <authorList>
            <person name="Nagy L.G."/>
            <person name="Riley R."/>
            <person name="Tritt A."/>
            <person name="Adam C."/>
            <person name="Daum C."/>
            <person name="Floudas D."/>
            <person name="Sun H."/>
            <person name="Yadav J.S."/>
            <person name="Pangilinan J."/>
            <person name="Larsson K.H."/>
            <person name="Matsuura K."/>
            <person name="Barry K."/>
            <person name="Labutti K."/>
            <person name="Kuo R."/>
            <person name="Ohm R.A."/>
            <person name="Bhattacharya S.S."/>
            <person name="Shirouzu T."/>
            <person name="Yoshinaga Y."/>
            <person name="Martin F.M."/>
            <person name="Grigoriev I.V."/>
            <person name="Hibbett D.S."/>
        </authorList>
    </citation>
    <scope>NUCLEOTIDE SEQUENCE [LARGE SCALE GENOMIC DNA]</scope>
    <source>
        <strain evidence="1 2">HHB12029</strain>
    </source>
</reference>
<dbReference type="OrthoDB" id="286814at2759"/>
<dbReference type="CDD" id="cd20557">
    <property type="entry name" value="CYCLIN_ScPCL1-like"/>
    <property type="match status" value="1"/>
</dbReference>
<dbReference type="InParanoid" id="A0A165CJL6"/>
<dbReference type="Gene3D" id="1.10.472.10">
    <property type="entry name" value="Cyclin-like"/>
    <property type="match status" value="1"/>
</dbReference>
<keyword evidence="2" id="KW-1185">Reference proteome</keyword>
<gene>
    <name evidence="1" type="ORF">EXIGLDRAFT_843547</name>
</gene>
<dbReference type="GO" id="GO:0005634">
    <property type="term" value="C:nucleus"/>
    <property type="evidence" value="ECO:0007669"/>
    <property type="project" value="TreeGrafter"/>
</dbReference>
<organism evidence="1 2">
    <name type="scientific">Exidia glandulosa HHB12029</name>
    <dbReference type="NCBI Taxonomy" id="1314781"/>
    <lineage>
        <taxon>Eukaryota</taxon>
        <taxon>Fungi</taxon>
        <taxon>Dikarya</taxon>
        <taxon>Basidiomycota</taxon>
        <taxon>Agaricomycotina</taxon>
        <taxon>Agaricomycetes</taxon>
        <taxon>Auriculariales</taxon>
        <taxon>Exidiaceae</taxon>
        <taxon>Exidia</taxon>
    </lineage>
</organism>
<dbReference type="GO" id="GO:0000307">
    <property type="term" value="C:cyclin-dependent protein kinase holoenzyme complex"/>
    <property type="evidence" value="ECO:0007669"/>
    <property type="project" value="TreeGrafter"/>
</dbReference>
<dbReference type="PANTHER" id="PTHR15615">
    <property type="match status" value="1"/>
</dbReference>
<dbReference type="PANTHER" id="PTHR15615:SF36">
    <property type="entry name" value="PHO85 CYCLIN-5"/>
    <property type="match status" value="1"/>
</dbReference>
<evidence type="ECO:0008006" key="3">
    <source>
        <dbReference type="Google" id="ProtNLM"/>
    </source>
</evidence>
<dbReference type="Proteomes" id="UP000077266">
    <property type="component" value="Unassembled WGS sequence"/>
</dbReference>
<dbReference type="STRING" id="1314781.A0A165CJL6"/>
<accession>A0A165CJL6</accession>
<sequence length="317" mass="33739">MPLKQFIHEVLRRSRTNFITLQTALCYVEVIAAKLPALVQEEAECMVLRASVDSDDDVPPLPSPLLCPRRTFLASILLASKFLQDRSYSNKAWAKLTGLAAREVGRCERALFASLNWRLWVGKGAEAAQAIEGLDMVPVIAIDAPFQPDDEKTQPTLLRKCASEASLASVYATAPVPTRVIRPLRTKACALGAVEETVNAGPSNWADVCIPLPPSPTGTDLQSLSASQPDAYADYASLSSLSPDSLSLSSGSSSAYSEVGTPPDDMCSSLHGHGTSSVMPPYGVNADNVKLAVNSLPYLSFGTPVSQSDIVGGTSWS</sequence>
<dbReference type="GO" id="GO:0019901">
    <property type="term" value="F:protein kinase binding"/>
    <property type="evidence" value="ECO:0007669"/>
    <property type="project" value="InterPro"/>
</dbReference>
<dbReference type="AlphaFoldDB" id="A0A165CJL6"/>
<dbReference type="EMBL" id="KV426313">
    <property type="protein sequence ID" value="KZV82584.1"/>
    <property type="molecule type" value="Genomic_DNA"/>
</dbReference>
<dbReference type="InterPro" id="IPR013922">
    <property type="entry name" value="Cyclin_PHO80-like"/>
</dbReference>
<evidence type="ECO:0000313" key="2">
    <source>
        <dbReference type="Proteomes" id="UP000077266"/>
    </source>
</evidence>
<dbReference type="Pfam" id="PF08613">
    <property type="entry name" value="Cyclin"/>
    <property type="match status" value="1"/>
</dbReference>
<name>A0A165CJL6_EXIGL</name>
<evidence type="ECO:0000313" key="1">
    <source>
        <dbReference type="EMBL" id="KZV82584.1"/>
    </source>
</evidence>